<dbReference type="GO" id="GO:0071035">
    <property type="term" value="P:nuclear polyadenylation-dependent rRNA catabolic process"/>
    <property type="evidence" value="ECO:0007669"/>
    <property type="project" value="TreeGrafter"/>
</dbReference>
<dbReference type="GO" id="GO:0071028">
    <property type="term" value="P:nuclear mRNA surveillance"/>
    <property type="evidence" value="ECO:0007669"/>
    <property type="project" value="TreeGrafter"/>
</dbReference>
<dbReference type="GO" id="GO:0000467">
    <property type="term" value="P:exonucleolytic trimming to generate mature 3'-end of 5.8S rRNA from tricistronic rRNA transcript (SSU-rRNA, 5.8S rRNA, LSU-rRNA)"/>
    <property type="evidence" value="ECO:0007669"/>
    <property type="project" value="TreeGrafter"/>
</dbReference>
<dbReference type="SUPFAM" id="SSF54211">
    <property type="entry name" value="Ribosomal protein S5 domain 2-like"/>
    <property type="match status" value="1"/>
</dbReference>
<dbReference type="CDD" id="cd11367">
    <property type="entry name" value="RNase_PH_RRP42"/>
    <property type="match status" value="1"/>
</dbReference>
<feature type="domain" description="Exoribonuclease phosphorolytic" evidence="8">
    <location>
        <begin position="212"/>
        <end position="277"/>
    </location>
</feature>
<dbReference type="GO" id="GO:0035925">
    <property type="term" value="F:mRNA 3'-UTR AU-rich region binding"/>
    <property type="evidence" value="ECO:0007669"/>
    <property type="project" value="TreeGrafter"/>
</dbReference>
<accession>A0A9P1IW98</accession>
<dbReference type="AlphaFoldDB" id="A0A9P1IW98"/>
<dbReference type="GO" id="GO:0005730">
    <property type="term" value="C:nucleolus"/>
    <property type="evidence" value="ECO:0007669"/>
    <property type="project" value="UniProtKB-SubCell"/>
</dbReference>
<reference evidence="9" key="1">
    <citation type="submission" date="2022-11" db="EMBL/GenBank/DDBJ databases">
        <authorList>
            <person name="Kikuchi T."/>
        </authorList>
    </citation>
    <scope>NUCLEOTIDE SEQUENCE</scope>
    <source>
        <strain evidence="9">PS1010</strain>
    </source>
</reference>
<evidence type="ECO:0000256" key="3">
    <source>
        <dbReference type="ARBA" id="ARBA00006678"/>
    </source>
</evidence>
<dbReference type="Gene3D" id="3.30.230.70">
    <property type="entry name" value="GHMP Kinase, N-terminal domain"/>
    <property type="match status" value="1"/>
</dbReference>
<dbReference type="Proteomes" id="UP001152747">
    <property type="component" value="Unassembled WGS sequence"/>
</dbReference>
<evidence type="ECO:0000259" key="7">
    <source>
        <dbReference type="Pfam" id="PF01138"/>
    </source>
</evidence>
<dbReference type="GO" id="GO:0000177">
    <property type="term" value="C:cytoplasmic exosome (RNase complex)"/>
    <property type="evidence" value="ECO:0007669"/>
    <property type="project" value="TreeGrafter"/>
</dbReference>
<dbReference type="GO" id="GO:0016075">
    <property type="term" value="P:rRNA catabolic process"/>
    <property type="evidence" value="ECO:0007669"/>
    <property type="project" value="TreeGrafter"/>
</dbReference>
<dbReference type="GO" id="GO:0000176">
    <property type="term" value="C:nuclear exosome (RNase complex)"/>
    <property type="evidence" value="ECO:0007669"/>
    <property type="project" value="TreeGrafter"/>
</dbReference>
<evidence type="ECO:0000256" key="2">
    <source>
        <dbReference type="ARBA" id="ARBA00004604"/>
    </source>
</evidence>
<evidence type="ECO:0000256" key="6">
    <source>
        <dbReference type="ARBA" id="ARBA00042523"/>
    </source>
</evidence>
<dbReference type="GO" id="GO:0034476">
    <property type="term" value="P:U5 snRNA 3'-end processing"/>
    <property type="evidence" value="ECO:0007669"/>
    <property type="project" value="TreeGrafter"/>
</dbReference>
<evidence type="ECO:0000256" key="1">
    <source>
        <dbReference type="ARBA" id="ARBA00004496"/>
    </source>
</evidence>
<dbReference type="InterPro" id="IPR020568">
    <property type="entry name" value="Ribosomal_Su5_D2-typ_SF"/>
</dbReference>
<dbReference type="InterPro" id="IPR050590">
    <property type="entry name" value="Exosome_comp_Rrp42_subfam"/>
</dbReference>
<comment type="caution">
    <text evidence="9">The sequence shown here is derived from an EMBL/GenBank/DDBJ whole genome shotgun (WGS) entry which is preliminary data.</text>
</comment>
<dbReference type="InterPro" id="IPR036345">
    <property type="entry name" value="ExoRNase_PH_dom2_sf"/>
</dbReference>
<dbReference type="PANTHER" id="PTHR11097">
    <property type="entry name" value="EXOSOME COMPLEX EXONUCLEASE RIBOSOMAL RNA PROCESSING PROTEIN"/>
    <property type="match status" value="1"/>
</dbReference>
<dbReference type="GO" id="GO:0034473">
    <property type="term" value="P:U1 snRNA 3'-end processing"/>
    <property type="evidence" value="ECO:0007669"/>
    <property type="project" value="TreeGrafter"/>
</dbReference>
<dbReference type="GO" id="GO:0034475">
    <property type="term" value="P:U4 snRNA 3'-end processing"/>
    <property type="evidence" value="ECO:0007669"/>
    <property type="project" value="TreeGrafter"/>
</dbReference>
<keyword evidence="5" id="KW-0271">Exosome</keyword>
<dbReference type="EMBL" id="CANHGI010000005">
    <property type="protein sequence ID" value="CAI5451312.1"/>
    <property type="molecule type" value="Genomic_DNA"/>
</dbReference>
<dbReference type="InterPro" id="IPR015847">
    <property type="entry name" value="ExoRNase_PH_dom2"/>
</dbReference>
<organism evidence="9 10">
    <name type="scientific">Caenorhabditis angaria</name>
    <dbReference type="NCBI Taxonomy" id="860376"/>
    <lineage>
        <taxon>Eukaryota</taxon>
        <taxon>Metazoa</taxon>
        <taxon>Ecdysozoa</taxon>
        <taxon>Nematoda</taxon>
        <taxon>Chromadorea</taxon>
        <taxon>Rhabditida</taxon>
        <taxon>Rhabditina</taxon>
        <taxon>Rhabditomorpha</taxon>
        <taxon>Rhabditoidea</taxon>
        <taxon>Rhabditidae</taxon>
        <taxon>Peloderinae</taxon>
        <taxon>Caenorhabditis</taxon>
    </lineage>
</organism>
<keyword evidence="4" id="KW-0963">Cytoplasm</keyword>
<comment type="subcellular location">
    <subcellularLocation>
        <location evidence="1">Cytoplasm</location>
    </subcellularLocation>
    <subcellularLocation>
        <location evidence="2">Nucleus</location>
        <location evidence="2">Nucleolus</location>
    </subcellularLocation>
</comment>
<dbReference type="OrthoDB" id="272245at2759"/>
<evidence type="ECO:0000313" key="10">
    <source>
        <dbReference type="Proteomes" id="UP001152747"/>
    </source>
</evidence>
<evidence type="ECO:0000313" key="9">
    <source>
        <dbReference type="EMBL" id="CAI5451312.1"/>
    </source>
</evidence>
<dbReference type="PANTHER" id="PTHR11097:SF8">
    <property type="entry name" value="EXOSOME COMPLEX COMPONENT RRP42"/>
    <property type="match status" value="1"/>
</dbReference>
<evidence type="ECO:0000256" key="5">
    <source>
        <dbReference type="ARBA" id="ARBA00022835"/>
    </source>
</evidence>
<sequence>MEVYLSDDEKLFLIAGIEDNIRNDGRTCADFRQVVLEQGVLTGTNGSCRVQLGHTTDVLAGIKLELESFDKDSEKNTPPPFKFFVDFSANASSQFAGKGGDEYAEELSAALTTAYSNSYDILGNLKKVQLADGYRWKIYVDVTVLQWNGSVIDAISLGVIGALHNLSIPEVEISPDDGGKVSIVLKRPRTGGNVRDEEVPVDTWKLDVSRCPLLVTVSKIGTGNVIDCTPEEETCIRSQLWVGLTPISNNDFEVTCVKQVGSGLLEIESVNEMISLSSGAVKGLHSALLHRLKTEEYRKPGHSFLL</sequence>
<dbReference type="InterPro" id="IPR027408">
    <property type="entry name" value="PNPase/RNase_PH_dom_sf"/>
</dbReference>
<evidence type="ECO:0000259" key="8">
    <source>
        <dbReference type="Pfam" id="PF03725"/>
    </source>
</evidence>
<name>A0A9P1IW98_9PELO</name>
<gene>
    <name evidence="9" type="ORF">CAMP_LOCUS13949</name>
</gene>
<keyword evidence="10" id="KW-1185">Reference proteome</keyword>
<dbReference type="Pfam" id="PF03725">
    <property type="entry name" value="RNase_PH_C"/>
    <property type="match status" value="1"/>
</dbReference>
<protein>
    <recommendedName>
        <fullName evidence="6">Ribosomal RNA-processing protein 42</fullName>
    </recommendedName>
</protein>
<evidence type="ECO:0000256" key="4">
    <source>
        <dbReference type="ARBA" id="ARBA00022490"/>
    </source>
</evidence>
<dbReference type="InterPro" id="IPR001247">
    <property type="entry name" value="ExoRNase_PH_dom1"/>
</dbReference>
<comment type="similarity">
    <text evidence="3">Belongs to the RNase PH family.</text>
</comment>
<feature type="domain" description="Exoribonuclease phosphorolytic" evidence="7">
    <location>
        <begin position="30"/>
        <end position="169"/>
    </location>
</feature>
<dbReference type="Pfam" id="PF01138">
    <property type="entry name" value="RNase_PH"/>
    <property type="match status" value="1"/>
</dbReference>
<dbReference type="SUPFAM" id="SSF55666">
    <property type="entry name" value="Ribonuclease PH domain 2-like"/>
    <property type="match status" value="1"/>
</dbReference>
<dbReference type="GO" id="GO:0071038">
    <property type="term" value="P:TRAMP-dependent tRNA surveillance pathway"/>
    <property type="evidence" value="ECO:0007669"/>
    <property type="project" value="TreeGrafter"/>
</dbReference>
<proteinExistence type="inferred from homology"/>